<name>X1HSW7_9ZZZZ</name>
<reference evidence="1" key="1">
    <citation type="journal article" date="2014" name="Front. Microbiol.">
        <title>High frequency of phylogenetically diverse reductive dehalogenase-homologous genes in deep subseafloor sedimentary metagenomes.</title>
        <authorList>
            <person name="Kawai M."/>
            <person name="Futagami T."/>
            <person name="Toyoda A."/>
            <person name="Takaki Y."/>
            <person name="Nishi S."/>
            <person name="Hori S."/>
            <person name="Arai W."/>
            <person name="Tsubouchi T."/>
            <person name="Morono Y."/>
            <person name="Uchiyama I."/>
            <person name="Ito T."/>
            <person name="Fujiyama A."/>
            <person name="Inagaki F."/>
            <person name="Takami H."/>
        </authorList>
    </citation>
    <scope>NUCLEOTIDE SEQUENCE</scope>
    <source>
        <strain evidence="1">Expedition CK06-06</strain>
    </source>
</reference>
<evidence type="ECO:0000313" key="1">
    <source>
        <dbReference type="EMBL" id="GAH48373.1"/>
    </source>
</evidence>
<comment type="caution">
    <text evidence="1">The sequence shown here is derived from an EMBL/GenBank/DDBJ whole genome shotgun (WGS) entry which is preliminary data.</text>
</comment>
<sequence length="136" mass="16372">WLRGGDLFEEEEGQLRFFSTDMVWEWVDQDIEKRAWYLATFVPKVLFKQEGKICWARELLIRYGTLKDVRDNLVANFSSEGWTGPASLHFQQKKESLLAFRKEEDNKNVIKWIDDYVEGLNRQIEYEKINEERRGY</sequence>
<accession>X1HSW7</accession>
<proteinExistence type="predicted"/>
<dbReference type="EMBL" id="BARU01022979">
    <property type="protein sequence ID" value="GAH48373.1"/>
    <property type="molecule type" value="Genomic_DNA"/>
</dbReference>
<organism evidence="1">
    <name type="scientific">marine sediment metagenome</name>
    <dbReference type="NCBI Taxonomy" id="412755"/>
    <lineage>
        <taxon>unclassified sequences</taxon>
        <taxon>metagenomes</taxon>
        <taxon>ecological metagenomes</taxon>
    </lineage>
</organism>
<feature type="non-terminal residue" evidence="1">
    <location>
        <position position="1"/>
    </location>
</feature>
<protein>
    <submittedName>
        <fullName evidence="1">Uncharacterized protein</fullName>
    </submittedName>
</protein>
<dbReference type="AlphaFoldDB" id="X1HSW7"/>
<gene>
    <name evidence="1" type="ORF">S03H2_37340</name>
</gene>